<dbReference type="AlphaFoldDB" id="A0ABC9GW15"/>
<sequence length="230" mass="25938">MPPEKEDVYANAVKLHDLEESLKQCCKSCFQLGKSCFQIAWHCTQFWTTLSISTIIVWLIYRPHRFYPTVDPGILYAFNLTAPGNATGQLPSLRYNLAVDISLRNSHRGLKLQCLDIGATAFYNGTRLGPANDTLPAPFRQGPKNTTVLHPTFQGTLAAVDSSMAAELERELAAGTVHVRVSISLTIKYKVWLIKHISFYKYDCWLWFPPPHVNAPAIFHDAGTRCWLDK</sequence>
<evidence type="ECO:0000313" key="4">
    <source>
        <dbReference type="Proteomes" id="UP001497457"/>
    </source>
</evidence>
<protein>
    <recommendedName>
        <fullName evidence="5">Late embryogenesis abundant protein LEA-2 subgroup domain-containing protein</fullName>
    </recommendedName>
</protein>
<comment type="caution">
    <text evidence="3">The sequence shown here is derived from an EMBL/GenBank/DDBJ whole genome shotgun (WGS) entry which is preliminary data.</text>
</comment>
<name>A0ABC9GW15_9POAL</name>
<dbReference type="PANTHER" id="PTHR31415">
    <property type="entry name" value="OS05G0367900 PROTEIN"/>
    <property type="match status" value="1"/>
</dbReference>
<comment type="subcellular location">
    <subcellularLocation>
        <location evidence="1">Membrane</location>
    </subcellularLocation>
</comment>
<gene>
    <name evidence="3" type="ORF">URODEC1_LOCUS119267</name>
</gene>
<proteinExistence type="predicted"/>
<accession>A0ABC9GW15</accession>
<evidence type="ECO:0000256" key="2">
    <source>
        <dbReference type="ARBA" id="ARBA00023136"/>
    </source>
</evidence>
<evidence type="ECO:0000313" key="3">
    <source>
        <dbReference type="EMBL" id="CAM0145567.1"/>
    </source>
</evidence>
<dbReference type="InterPro" id="IPR044839">
    <property type="entry name" value="NDR1-like"/>
</dbReference>
<evidence type="ECO:0000256" key="1">
    <source>
        <dbReference type="ARBA" id="ARBA00004370"/>
    </source>
</evidence>
<dbReference type="EMBL" id="CAXIPR030000247">
    <property type="protein sequence ID" value="CAM0145567.1"/>
    <property type="molecule type" value="Genomic_DNA"/>
</dbReference>
<keyword evidence="4" id="KW-1185">Reference proteome</keyword>
<dbReference type="PANTHER" id="PTHR31415:SF168">
    <property type="entry name" value="LATE EMBRYOGENESIS ABUNDANT PROTEIN LEA-2 SUBGROUP DOMAIN-CONTAINING PROTEIN"/>
    <property type="match status" value="1"/>
</dbReference>
<keyword evidence="2" id="KW-0472">Membrane</keyword>
<evidence type="ECO:0008006" key="5">
    <source>
        <dbReference type="Google" id="ProtNLM"/>
    </source>
</evidence>
<organism evidence="3 4">
    <name type="scientific">Urochloa decumbens</name>
    <dbReference type="NCBI Taxonomy" id="240449"/>
    <lineage>
        <taxon>Eukaryota</taxon>
        <taxon>Viridiplantae</taxon>
        <taxon>Streptophyta</taxon>
        <taxon>Embryophyta</taxon>
        <taxon>Tracheophyta</taxon>
        <taxon>Spermatophyta</taxon>
        <taxon>Magnoliopsida</taxon>
        <taxon>Liliopsida</taxon>
        <taxon>Poales</taxon>
        <taxon>Poaceae</taxon>
        <taxon>PACMAD clade</taxon>
        <taxon>Panicoideae</taxon>
        <taxon>Panicodae</taxon>
        <taxon>Paniceae</taxon>
        <taxon>Melinidinae</taxon>
        <taxon>Urochloa</taxon>
    </lineage>
</organism>
<reference evidence="3" key="1">
    <citation type="submission" date="2024-10" db="EMBL/GenBank/DDBJ databases">
        <authorList>
            <person name="Ryan C."/>
        </authorList>
    </citation>
    <scope>NUCLEOTIDE SEQUENCE [LARGE SCALE GENOMIC DNA]</scope>
</reference>
<dbReference type="GO" id="GO:0016020">
    <property type="term" value="C:membrane"/>
    <property type="evidence" value="ECO:0007669"/>
    <property type="project" value="UniProtKB-SubCell"/>
</dbReference>
<dbReference type="Proteomes" id="UP001497457">
    <property type="component" value="Unassembled WGS sequence"/>
</dbReference>